<protein>
    <recommendedName>
        <fullName evidence="4">Lipoprotein</fullName>
    </recommendedName>
</protein>
<dbReference type="SUPFAM" id="SSF51126">
    <property type="entry name" value="Pectin lyase-like"/>
    <property type="match status" value="1"/>
</dbReference>
<dbReference type="Proteomes" id="UP000806522">
    <property type="component" value="Unassembled WGS sequence"/>
</dbReference>
<evidence type="ECO:0000313" key="3">
    <source>
        <dbReference type="Proteomes" id="UP000806522"/>
    </source>
</evidence>
<evidence type="ECO:0000313" key="2">
    <source>
        <dbReference type="EMBL" id="MBE6270178.1"/>
    </source>
</evidence>
<comment type="caution">
    <text evidence="2">The sequence shown here is derived from an EMBL/GenBank/DDBJ whole genome shotgun (WGS) entry which is preliminary data.</text>
</comment>
<evidence type="ECO:0000256" key="1">
    <source>
        <dbReference type="SAM" id="SignalP"/>
    </source>
</evidence>
<dbReference type="InterPro" id="IPR011050">
    <property type="entry name" value="Pectin_lyase_fold/virulence"/>
</dbReference>
<proteinExistence type="predicted"/>
<feature type="signal peptide" evidence="1">
    <location>
        <begin position="1"/>
        <end position="20"/>
    </location>
</feature>
<dbReference type="AlphaFoldDB" id="A0A9D5P3K2"/>
<accession>A0A9D5P3K2</accession>
<dbReference type="EMBL" id="SUYC01000004">
    <property type="protein sequence ID" value="MBE6270178.1"/>
    <property type="molecule type" value="Genomic_DNA"/>
</dbReference>
<reference evidence="2" key="1">
    <citation type="submission" date="2019-04" db="EMBL/GenBank/DDBJ databases">
        <title>Evolution of Biomass-Degrading Anaerobic Consortia Revealed by Metagenomics.</title>
        <authorList>
            <person name="Peng X."/>
        </authorList>
    </citation>
    <scope>NUCLEOTIDE SEQUENCE</scope>
    <source>
        <strain evidence="2">SIG140</strain>
    </source>
</reference>
<feature type="chain" id="PRO_5039352053" description="Lipoprotein" evidence="1">
    <location>
        <begin position="21"/>
        <end position="793"/>
    </location>
</feature>
<evidence type="ECO:0008006" key="4">
    <source>
        <dbReference type="Google" id="ProtNLM"/>
    </source>
</evidence>
<organism evidence="2 3">
    <name type="scientific">Xylanibacter ruminicola</name>
    <name type="common">Prevotella ruminicola</name>
    <dbReference type="NCBI Taxonomy" id="839"/>
    <lineage>
        <taxon>Bacteria</taxon>
        <taxon>Pseudomonadati</taxon>
        <taxon>Bacteroidota</taxon>
        <taxon>Bacteroidia</taxon>
        <taxon>Bacteroidales</taxon>
        <taxon>Prevotellaceae</taxon>
        <taxon>Xylanibacter</taxon>
    </lineage>
</organism>
<gene>
    <name evidence="2" type="ORF">E7101_04430</name>
</gene>
<name>A0A9D5P3K2_XYLRU</name>
<dbReference type="InterPro" id="IPR012334">
    <property type="entry name" value="Pectin_lyas_fold"/>
</dbReference>
<keyword evidence="1" id="KW-0732">Signal</keyword>
<dbReference type="PROSITE" id="PS51257">
    <property type="entry name" value="PROKAR_LIPOPROTEIN"/>
    <property type="match status" value="1"/>
</dbReference>
<sequence>MKKYSFYILLLMVCFSVALTSCKDDKLDADNYNHQSDRLFMPQFRVTQNTGNSADQYGCGIASEFAYSGSTHVNDIWLNWYGVEGAIAYHLKGKVQGGRWNQDEILDTILYVDEAHPERSLSFLHEDLAYSTGYLYCIQAISPKGEAYNSKWSGNLSEAGTGVDDLGHQSDMSRDDDRGALWSGSLNTGMRYDIPAIFWVENVTKNTMRVKFNTTVEGLYADFLEASDSLTISADGKKWQFDRITIQPSSDNPDLPSLTHHVTATDLENGYVDFDGLESNAAYIVNGSNSKVSRYYDSQFNSTMVRMQGDPAEPIKIAWAPDPNDTILANTVKNAKDLLGKVTRIDTVFINYMKDNSISEGQVFYLEGGKTYYIQSSFNMTKGFTLETDPADLAAGKGRAEILLGVGTSDDEGYSTNATTIMLCRNAASGAENGVSLAIQPIRFNQLNIHPHMVWNYMDKNGTGGDSKRNINGNYFINMNSQGLSFSLSELSITNCTFSGLTRGFIRFQGPNRQLIEHMVVEGCVFTDCGPYDASGRGYSWFAGPGNRKDSNFFQWLEVKNNSFIDVPKHAFVSENGNLAWPANTKWNIEIENNTFVNLSTRSSSSGHGMLIETRYAPAGTKITVKKNLFVLVRKGDSDDRSLYMRGMRIDTKDISYDFADNYATTVPAWGNYKASTDATTTLSDGLFTNYQFSHTSSGAGYQKGALNVGGYGETQIKFGDNRNSNEDDEIGYQLAPEELFKDPQPLQTNGHADMHRHNVDGFYYKLTDKVKSHPIYTKKIGDQRWATGAPWK</sequence>
<dbReference type="Gene3D" id="2.160.20.10">
    <property type="entry name" value="Single-stranded right-handed beta-helix, Pectin lyase-like"/>
    <property type="match status" value="1"/>
</dbReference>